<dbReference type="PANTHER" id="PTHR40266:SF2">
    <property type="entry name" value="TOXIN HIGB-1"/>
    <property type="match status" value="1"/>
</dbReference>
<dbReference type="Pfam" id="PF05015">
    <property type="entry name" value="HigB-like_toxin"/>
    <property type="match status" value="1"/>
</dbReference>
<dbReference type="InterPro" id="IPR007711">
    <property type="entry name" value="HigB-1"/>
</dbReference>
<dbReference type="OrthoDB" id="9801102at2"/>
<evidence type="ECO:0000313" key="1">
    <source>
        <dbReference type="EMBL" id="PXW73758.1"/>
    </source>
</evidence>
<dbReference type="AlphaFoldDB" id="A0A2V3UYW1"/>
<dbReference type="Proteomes" id="UP000248014">
    <property type="component" value="Unassembled WGS sequence"/>
</dbReference>
<dbReference type="InterPro" id="IPR035093">
    <property type="entry name" value="RelE/ParE_toxin_dom_sf"/>
</dbReference>
<proteinExistence type="predicted"/>
<dbReference type="RefSeq" id="WP_110299294.1">
    <property type="nucleotide sequence ID" value="NZ_QJJM01000009.1"/>
</dbReference>
<name>A0A2V3UYW1_9SPHN</name>
<dbReference type="SUPFAM" id="SSF143011">
    <property type="entry name" value="RelE-like"/>
    <property type="match status" value="1"/>
</dbReference>
<organism evidence="1 2">
    <name type="scientific">Blastomonas natatoria</name>
    <dbReference type="NCBI Taxonomy" id="34015"/>
    <lineage>
        <taxon>Bacteria</taxon>
        <taxon>Pseudomonadati</taxon>
        <taxon>Pseudomonadota</taxon>
        <taxon>Alphaproteobacteria</taxon>
        <taxon>Sphingomonadales</taxon>
        <taxon>Sphingomonadaceae</taxon>
        <taxon>Blastomonas</taxon>
    </lineage>
</organism>
<protein>
    <submittedName>
        <fullName evidence="1">Proteic killer suppression protein</fullName>
    </submittedName>
</protein>
<gene>
    <name evidence="1" type="ORF">C7451_10944</name>
</gene>
<dbReference type="EMBL" id="QJJM01000009">
    <property type="protein sequence ID" value="PXW73758.1"/>
    <property type="molecule type" value="Genomic_DNA"/>
</dbReference>
<comment type="caution">
    <text evidence="1">The sequence shown here is derived from an EMBL/GenBank/DDBJ whole genome shotgun (WGS) entry which is preliminary data.</text>
</comment>
<accession>A0A2V3UYW1</accession>
<sequence>MICSFAHRETEKIWQGNRSRDFPDDIQRRALNRLKLLDAAKSLNDLGNPPSNRLHALTDDRAGKHSIFINKKWRICFVWKDGDAYDVEIVDYH</sequence>
<evidence type="ECO:0000313" key="2">
    <source>
        <dbReference type="Proteomes" id="UP000248014"/>
    </source>
</evidence>
<dbReference type="PANTHER" id="PTHR40266">
    <property type="entry name" value="TOXIN HIGB-1"/>
    <property type="match status" value="1"/>
</dbReference>
<keyword evidence="2" id="KW-1185">Reference proteome</keyword>
<dbReference type="Gene3D" id="3.30.2310.20">
    <property type="entry name" value="RelE-like"/>
    <property type="match status" value="1"/>
</dbReference>
<reference evidence="1 2" key="1">
    <citation type="submission" date="2018-05" db="EMBL/GenBank/DDBJ databases">
        <title>Genomic Encyclopedia of Type Strains, Phase IV (KMG-IV): sequencing the most valuable type-strain genomes for metagenomic binning, comparative biology and taxonomic classification.</title>
        <authorList>
            <person name="Goeker M."/>
        </authorList>
    </citation>
    <scope>NUCLEOTIDE SEQUENCE [LARGE SCALE GENOMIC DNA]</scope>
    <source>
        <strain evidence="1 2">DSM 3183</strain>
    </source>
</reference>